<keyword evidence="3 6" id="KW-0812">Transmembrane</keyword>
<evidence type="ECO:0000256" key="3">
    <source>
        <dbReference type="ARBA" id="ARBA00022692"/>
    </source>
</evidence>
<dbReference type="PANTHER" id="PTHR31885">
    <property type="entry name" value="GH04784P"/>
    <property type="match status" value="1"/>
</dbReference>
<dbReference type="Pfam" id="PF07947">
    <property type="entry name" value="YhhN"/>
    <property type="match status" value="1"/>
</dbReference>
<evidence type="ECO:0000313" key="8">
    <source>
        <dbReference type="Proteomes" id="UP000030693"/>
    </source>
</evidence>
<dbReference type="GeneID" id="20529070"/>
<keyword evidence="8" id="KW-1185">Reference proteome</keyword>
<keyword evidence="5 6" id="KW-0472">Membrane</keyword>
<reference evidence="7" key="1">
    <citation type="submission" date="2013-04" db="EMBL/GenBank/DDBJ databases">
        <title>The Genome Sequence of Fonticula alba ATCC 38817.</title>
        <authorList>
            <consortium name="The Broad Institute Genomics Platform"/>
            <person name="Russ C."/>
            <person name="Cuomo C."/>
            <person name="Burger G."/>
            <person name="Gray M.W."/>
            <person name="Holland P.W.H."/>
            <person name="King N."/>
            <person name="Lang F.B.F."/>
            <person name="Roger A.J."/>
            <person name="Ruiz-Trillo I."/>
            <person name="Brown M."/>
            <person name="Walker B."/>
            <person name="Young S."/>
            <person name="Zeng Q."/>
            <person name="Gargeya S."/>
            <person name="Fitzgerald M."/>
            <person name="Haas B."/>
            <person name="Abouelleil A."/>
            <person name="Allen A.W."/>
            <person name="Alvarado L."/>
            <person name="Arachchi H.M."/>
            <person name="Berlin A.M."/>
            <person name="Chapman S.B."/>
            <person name="Gainer-Dewar J."/>
            <person name="Goldberg J."/>
            <person name="Griggs A."/>
            <person name="Gujja S."/>
            <person name="Hansen M."/>
            <person name="Howarth C."/>
            <person name="Imamovic A."/>
            <person name="Ireland A."/>
            <person name="Larimer J."/>
            <person name="McCowan C."/>
            <person name="Murphy C."/>
            <person name="Pearson M."/>
            <person name="Poon T.W."/>
            <person name="Priest M."/>
            <person name="Roberts A."/>
            <person name="Saif S."/>
            <person name="Shea T."/>
            <person name="Sisk P."/>
            <person name="Sykes S."/>
            <person name="Wortman J."/>
            <person name="Nusbaum C."/>
            <person name="Birren B."/>
        </authorList>
    </citation>
    <scope>NUCLEOTIDE SEQUENCE [LARGE SCALE GENOMIC DNA]</scope>
    <source>
        <strain evidence="7">ATCC 38817</strain>
    </source>
</reference>
<dbReference type="STRING" id="691883.A0A058Z3U8"/>
<dbReference type="InterPro" id="IPR012506">
    <property type="entry name" value="TMEM86B-like"/>
</dbReference>
<dbReference type="AlphaFoldDB" id="A0A058Z3U8"/>
<evidence type="ECO:0000256" key="5">
    <source>
        <dbReference type="ARBA" id="ARBA00023136"/>
    </source>
</evidence>
<feature type="transmembrane region" description="Helical" evidence="6">
    <location>
        <begin position="89"/>
        <end position="109"/>
    </location>
</feature>
<dbReference type="eggNOG" id="KOG4804">
    <property type="taxonomic scope" value="Eukaryota"/>
</dbReference>
<name>A0A058Z3U8_FONAL</name>
<feature type="transmembrane region" description="Helical" evidence="6">
    <location>
        <begin position="219"/>
        <end position="243"/>
    </location>
</feature>
<accession>A0A058Z3U8</accession>
<feature type="transmembrane region" description="Helical" evidence="6">
    <location>
        <begin position="148"/>
        <end position="167"/>
    </location>
</feature>
<protein>
    <recommendedName>
        <fullName evidence="9">Lysoplasmalogenase</fullName>
    </recommendedName>
</protein>
<evidence type="ECO:0000313" key="7">
    <source>
        <dbReference type="EMBL" id="KCV68925.1"/>
    </source>
</evidence>
<dbReference type="GO" id="GO:0016787">
    <property type="term" value="F:hydrolase activity"/>
    <property type="evidence" value="ECO:0007669"/>
    <property type="project" value="TreeGrafter"/>
</dbReference>
<feature type="transmembrane region" description="Helical" evidence="6">
    <location>
        <begin position="116"/>
        <end position="136"/>
    </location>
</feature>
<dbReference type="OrthoDB" id="2133758at2759"/>
<dbReference type="GO" id="GO:0016020">
    <property type="term" value="C:membrane"/>
    <property type="evidence" value="ECO:0007669"/>
    <property type="project" value="UniProtKB-SubCell"/>
</dbReference>
<dbReference type="RefSeq" id="XP_009496496.1">
    <property type="nucleotide sequence ID" value="XM_009498221.1"/>
</dbReference>
<feature type="transmembrane region" description="Helical" evidence="6">
    <location>
        <begin position="179"/>
        <end position="199"/>
    </location>
</feature>
<feature type="transmembrane region" description="Helical" evidence="6">
    <location>
        <begin position="29"/>
        <end position="49"/>
    </location>
</feature>
<dbReference type="Proteomes" id="UP000030693">
    <property type="component" value="Unassembled WGS sequence"/>
</dbReference>
<evidence type="ECO:0000256" key="4">
    <source>
        <dbReference type="ARBA" id="ARBA00022989"/>
    </source>
</evidence>
<comment type="similarity">
    <text evidence="2">Belongs to the TMEM86 family.</text>
</comment>
<comment type="subcellular location">
    <subcellularLocation>
        <location evidence="1">Membrane</location>
        <topology evidence="1">Multi-pass membrane protein</topology>
    </subcellularLocation>
</comment>
<organism evidence="7">
    <name type="scientific">Fonticula alba</name>
    <name type="common">Slime mold</name>
    <dbReference type="NCBI Taxonomy" id="691883"/>
    <lineage>
        <taxon>Eukaryota</taxon>
        <taxon>Rotosphaerida</taxon>
        <taxon>Fonticulaceae</taxon>
        <taxon>Fonticula</taxon>
    </lineage>
</organism>
<keyword evidence="4 6" id="KW-1133">Transmembrane helix</keyword>
<gene>
    <name evidence="7" type="ORF">H696_04345</name>
</gene>
<dbReference type="PANTHER" id="PTHR31885:SF6">
    <property type="entry name" value="GH04784P"/>
    <property type="match status" value="1"/>
</dbReference>
<evidence type="ECO:0000256" key="1">
    <source>
        <dbReference type="ARBA" id="ARBA00004141"/>
    </source>
</evidence>
<evidence type="ECO:0000256" key="6">
    <source>
        <dbReference type="SAM" id="Phobius"/>
    </source>
</evidence>
<dbReference type="OMA" id="ACLIWPA"/>
<sequence length="291" mass="31301">MTTPSKQPPSPARKVPDASVEIAGLSPPLPLAIFNAMAIYLGFIAASEALPDLFGPMISRLPLLVVPILKTLPIWMLLFHVLARPVHDGFSLGMAFGLAASSIGDMALALELDERYFLAGLGAFFVAHVLYSLAIISDDDLSNFSGFMALLSGGIALGAAALVLPLFIYHVPMEMRMHVLAYCAVIIVTLWRALARFTTDLSDAQYRAAGKPTKATSSYVRRGSAATALGAAFFVLSDSLLAYNRFAQPFRFSHFLVMLTYYSAQALLAGSARADNYRIAPGAQVLNPVRQ</sequence>
<evidence type="ECO:0008006" key="9">
    <source>
        <dbReference type="Google" id="ProtNLM"/>
    </source>
</evidence>
<evidence type="ECO:0000256" key="2">
    <source>
        <dbReference type="ARBA" id="ARBA00007375"/>
    </source>
</evidence>
<dbReference type="EMBL" id="KB932207">
    <property type="protein sequence ID" value="KCV68925.1"/>
    <property type="molecule type" value="Genomic_DNA"/>
</dbReference>
<feature type="transmembrane region" description="Helical" evidence="6">
    <location>
        <begin position="61"/>
        <end position="83"/>
    </location>
</feature>
<proteinExistence type="inferred from homology"/>